<gene>
    <name evidence="14" type="ORF">RGI145_09255</name>
</gene>
<evidence type="ECO:0000313" key="14">
    <source>
        <dbReference type="EMBL" id="APT57259.1"/>
    </source>
</evidence>
<keyword evidence="5 9" id="KW-0997">Cell inner membrane</keyword>
<dbReference type="InterPro" id="IPR006144">
    <property type="entry name" value="Secretion_HlyD_CS"/>
</dbReference>
<keyword evidence="4 9" id="KW-1003">Cell membrane</keyword>
<dbReference type="Pfam" id="PF26002">
    <property type="entry name" value="Beta-barrel_AprE"/>
    <property type="match status" value="1"/>
</dbReference>
<evidence type="ECO:0000256" key="1">
    <source>
        <dbReference type="ARBA" id="ARBA00004377"/>
    </source>
</evidence>
<feature type="coiled-coil region" evidence="10">
    <location>
        <begin position="196"/>
        <end position="304"/>
    </location>
</feature>
<dbReference type="Gene3D" id="2.40.50.100">
    <property type="match status" value="1"/>
</dbReference>
<dbReference type="PANTHER" id="PTHR30386:SF17">
    <property type="entry name" value="ALKALINE PROTEASE SECRETION PROTEIN APRE"/>
    <property type="match status" value="1"/>
</dbReference>
<keyword evidence="7" id="KW-1133">Transmembrane helix</keyword>
<organism evidence="14 15">
    <name type="scientific">Roseomonas gilardii</name>
    <dbReference type="NCBI Taxonomy" id="257708"/>
    <lineage>
        <taxon>Bacteria</taxon>
        <taxon>Pseudomonadati</taxon>
        <taxon>Pseudomonadota</taxon>
        <taxon>Alphaproteobacteria</taxon>
        <taxon>Acetobacterales</taxon>
        <taxon>Roseomonadaceae</taxon>
        <taxon>Roseomonas</taxon>
    </lineage>
</organism>
<dbReference type="NCBIfam" id="TIGR01843">
    <property type="entry name" value="type_I_hlyD"/>
    <property type="match status" value="1"/>
</dbReference>
<dbReference type="PRINTS" id="PR01490">
    <property type="entry name" value="RTXTOXIND"/>
</dbReference>
<dbReference type="PROSITE" id="PS00543">
    <property type="entry name" value="HLYD_FAMILY"/>
    <property type="match status" value="1"/>
</dbReference>
<evidence type="ECO:0000313" key="15">
    <source>
        <dbReference type="Proteomes" id="UP000185494"/>
    </source>
</evidence>
<feature type="domain" description="AprE-like long alpha-helical hairpin" evidence="12">
    <location>
        <begin position="116"/>
        <end position="304"/>
    </location>
</feature>
<keyword evidence="3 9" id="KW-0813">Transport</keyword>
<feature type="domain" description="AprE-like beta-barrel" evidence="13">
    <location>
        <begin position="346"/>
        <end position="435"/>
    </location>
</feature>
<dbReference type="GO" id="GO:0005886">
    <property type="term" value="C:plasma membrane"/>
    <property type="evidence" value="ECO:0007669"/>
    <property type="project" value="UniProtKB-SubCell"/>
</dbReference>
<dbReference type="AlphaFoldDB" id="A0A1L7AF14"/>
<dbReference type="PANTHER" id="PTHR30386">
    <property type="entry name" value="MEMBRANE FUSION SUBUNIT OF EMRAB-TOLC MULTIDRUG EFFLUX PUMP"/>
    <property type="match status" value="1"/>
</dbReference>
<dbReference type="GO" id="GO:0009306">
    <property type="term" value="P:protein secretion"/>
    <property type="evidence" value="ECO:0007669"/>
    <property type="project" value="InterPro"/>
</dbReference>
<dbReference type="SUPFAM" id="SSF111369">
    <property type="entry name" value="HlyD-like secretion proteins"/>
    <property type="match status" value="2"/>
</dbReference>
<evidence type="ECO:0000256" key="6">
    <source>
        <dbReference type="ARBA" id="ARBA00022692"/>
    </source>
</evidence>
<dbReference type="Pfam" id="PF25994">
    <property type="entry name" value="HH_AprE"/>
    <property type="match status" value="1"/>
</dbReference>
<dbReference type="eggNOG" id="COG0845">
    <property type="taxonomic scope" value="Bacteria"/>
</dbReference>
<feature type="region of interest" description="Disordered" evidence="11">
    <location>
        <begin position="1"/>
        <end position="21"/>
    </location>
</feature>
<dbReference type="Gene3D" id="2.40.30.170">
    <property type="match status" value="1"/>
</dbReference>
<evidence type="ECO:0000256" key="9">
    <source>
        <dbReference type="RuleBase" id="RU365093"/>
    </source>
</evidence>
<dbReference type="InterPro" id="IPR058781">
    <property type="entry name" value="HH_AprE-like"/>
</dbReference>
<dbReference type="InterPro" id="IPR010129">
    <property type="entry name" value="T1SS_HlyD"/>
</dbReference>
<evidence type="ECO:0000259" key="12">
    <source>
        <dbReference type="Pfam" id="PF25994"/>
    </source>
</evidence>
<evidence type="ECO:0000256" key="2">
    <source>
        <dbReference type="ARBA" id="ARBA00009477"/>
    </source>
</evidence>
<reference evidence="14 15" key="1">
    <citation type="submission" date="2016-05" db="EMBL/GenBank/DDBJ databases">
        <title>Complete Genome and Methylome Analysis of Psychrotrophic Bacterial Isolates from Antarctic Lake Untersee.</title>
        <authorList>
            <person name="Fomenkov A."/>
            <person name="Akimov V.N."/>
            <person name="Vasilyeva L.V."/>
            <person name="Andersen D."/>
            <person name="Vincze T."/>
            <person name="Roberts R.J."/>
        </authorList>
    </citation>
    <scope>NUCLEOTIDE SEQUENCE [LARGE SCALE GENOMIC DNA]</scope>
    <source>
        <strain evidence="14 15">U14-5</strain>
    </source>
</reference>
<evidence type="ECO:0000256" key="5">
    <source>
        <dbReference type="ARBA" id="ARBA00022519"/>
    </source>
</evidence>
<evidence type="ECO:0000256" key="10">
    <source>
        <dbReference type="SAM" id="Coils"/>
    </source>
</evidence>
<evidence type="ECO:0000256" key="7">
    <source>
        <dbReference type="ARBA" id="ARBA00022989"/>
    </source>
</evidence>
<accession>A0A1L7AF14</accession>
<keyword evidence="6" id="KW-0812">Transmembrane</keyword>
<dbReference type="STRING" id="257708.RGI145_09255"/>
<dbReference type="RefSeq" id="WP_075798146.1">
    <property type="nucleotide sequence ID" value="NZ_CP015583.1"/>
</dbReference>
<keyword evidence="10" id="KW-0175">Coiled coil</keyword>
<proteinExistence type="inferred from homology"/>
<dbReference type="KEGG" id="rgi:RGI145_09255"/>
<evidence type="ECO:0000256" key="4">
    <source>
        <dbReference type="ARBA" id="ARBA00022475"/>
    </source>
</evidence>
<evidence type="ECO:0000256" key="11">
    <source>
        <dbReference type="SAM" id="MobiDB-lite"/>
    </source>
</evidence>
<comment type="subcellular location">
    <subcellularLocation>
        <location evidence="1 9">Cell inner membrane</location>
        <topology evidence="1 9">Single-pass membrane protein</topology>
    </subcellularLocation>
</comment>
<keyword evidence="8" id="KW-0472">Membrane</keyword>
<comment type="similarity">
    <text evidence="2 9">Belongs to the membrane fusion protein (MFP) (TC 8.A.1) family.</text>
</comment>
<name>A0A1L7AF14_9PROT</name>
<evidence type="ECO:0000256" key="8">
    <source>
        <dbReference type="ARBA" id="ARBA00023136"/>
    </source>
</evidence>
<protein>
    <recommendedName>
        <fullName evidence="9">Membrane fusion protein (MFP) family protein</fullName>
    </recommendedName>
</protein>
<dbReference type="InterPro" id="IPR058982">
    <property type="entry name" value="Beta-barrel_AprE"/>
</dbReference>
<sequence>MSANIALPPLGGPLTPTPAGHPGLPELVLDLPRPRTRGPMLLGIASIALFVGGFGTWSFTAPLSEAAIAPGVIKAEGNRRAVQHLEGGIVREILVRDGDEVKAGQVLMRLDDTQSDATLESSRGTRWALMAQAARDAAEVAGATTVAYPAELVSSDDPRAREAMTGQSILFASRTASLASQIQVLEARLGQYGASILSTRAQITSQQRQLDLLRREETDVRALVAQGLERMPRLLGLQRQIASAEGNISDLQGQVERAEAQITETRNQLRNTRDQRVQEASTDAREVDTKLRELQERIRAAQDVSTRREILAPVDGVVLNSHFFNPGAVVKPGDTVLEIVPDRDRLVAEVKVSPTDIDVVHNGLEAEVRLPAFKQRLVPYLHGHVTFVGSDVNQEPQRGTEYYRAQIVIEPDQIAKLENVSLKAGMPVEAQIKIGDRSFFRYMMQPLIDSFHRAFREQ</sequence>
<dbReference type="Proteomes" id="UP000185494">
    <property type="component" value="Chromosome 1"/>
</dbReference>
<dbReference type="EMBL" id="CP015583">
    <property type="protein sequence ID" value="APT57259.1"/>
    <property type="molecule type" value="Genomic_DNA"/>
</dbReference>
<dbReference type="InterPro" id="IPR050739">
    <property type="entry name" value="MFP"/>
</dbReference>
<evidence type="ECO:0000256" key="3">
    <source>
        <dbReference type="ARBA" id="ARBA00022448"/>
    </source>
</evidence>
<evidence type="ECO:0000259" key="13">
    <source>
        <dbReference type="Pfam" id="PF26002"/>
    </source>
</evidence>